<accession>A0AAW1V709</accession>
<dbReference type="InterPro" id="IPR010678">
    <property type="entry name" value="UTP25"/>
</dbReference>
<feature type="region of interest" description="Disordered" evidence="6">
    <location>
        <begin position="139"/>
        <end position="173"/>
    </location>
</feature>
<evidence type="ECO:0000313" key="9">
    <source>
        <dbReference type="EMBL" id="KAK9889198.1"/>
    </source>
</evidence>
<dbReference type="AlphaFoldDB" id="A0AAW1V709"/>
<dbReference type="PANTHER" id="PTHR12933:SF0">
    <property type="entry name" value="U3 SMALL NUCLEOLAR RNA-ASSOCIATED PROTEIN 25 HOMOLOG"/>
    <property type="match status" value="1"/>
</dbReference>
<dbReference type="Proteomes" id="UP001431783">
    <property type="component" value="Unassembled WGS sequence"/>
</dbReference>
<dbReference type="GO" id="GO:0000462">
    <property type="term" value="P:maturation of SSU-rRNA from tricistronic rRNA transcript (SSU-rRNA, 5.8S rRNA, LSU-rRNA)"/>
    <property type="evidence" value="ECO:0007669"/>
    <property type="project" value="TreeGrafter"/>
</dbReference>
<evidence type="ECO:0000256" key="1">
    <source>
        <dbReference type="ARBA" id="ARBA00004604"/>
    </source>
</evidence>
<comment type="similarity">
    <text evidence="2">Belongs to the UTP25 family.</text>
</comment>
<feature type="domain" description="UTP25 C-terminal" evidence="7">
    <location>
        <begin position="569"/>
        <end position="755"/>
    </location>
</feature>
<dbReference type="Pfam" id="PF06862">
    <property type="entry name" value="Utp25_C"/>
    <property type="match status" value="1"/>
</dbReference>
<evidence type="ECO:0000256" key="6">
    <source>
        <dbReference type="SAM" id="MobiDB-lite"/>
    </source>
</evidence>
<keyword evidence="3" id="KW-0539">Nucleus</keyword>
<reference evidence="9 10" key="1">
    <citation type="submission" date="2023-03" db="EMBL/GenBank/DDBJ databases">
        <title>Genome insight into feeding habits of ladybird beetles.</title>
        <authorList>
            <person name="Li H.-S."/>
            <person name="Huang Y.-H."/>
            <person name="Pang H."/>
        </authorList>
    </citation>
    <scope>NUCLEOTIDE SEQUENCE [LARGE SCALE GENOMIC DNA]</scope>
    <source>
        <strain evidence="9">SYSU_2023b</strain>
        <tissue evidence="9">Whole body</tissue>
    </source>
</reference>
<dbReference type="GO" id="GO:0032040">
    <property type="term" value="C:small-subunit processome"/>
    <property type="evidence" value="ECO:0007669"/>
    <property type="project" value="TreeGrafter"/>
</dbReference>
<dbReference type="GO" id="GO:0019843">
    <property type="term" value="F:rRNA binding"/>
    <property type="evidence" value="ECO:0007669"/>
    <property type="project" value="TreeGrafter"/>
</dbReference>
<proteinExistence type="inferred from homology"/>
<comment type="caution">
    <text evidence="9">The sequence shown here is derived from an EMBL/GenBank/DDBJ whole genome shotgun (WGS) entry which is preliminary data.</text>
</comment>
<dbReference type="GO" id="GO:0034511">
    <property type="term" value="F:U3 snoRNA binding"/>
    <property type="evidence" value="ECO:0007669"/>
    <property type="project" value="InterPro"/>
</dbReference>
<evidence type="ECO:0000259" key="7">
    <source>
        <dbReference type="Pfam" id="PF06862"/>
    </source>
</evidence>
<evidence type="ECO:0000313" key="10">
    <source>
        <dbReference type="Proteomes" id="UP001431783"/>
    </source>
</evidence>
<comment type="subcellular location">
    <subcellularLocation>
        <location evidence="1">Nucleus</location>
        <location evidence="1">Nucleolus</location>
    </subcellularLocation>
</comment>
<organism evidence="9 10">
    <name type="scientific">Henosepilachna vigintioctopunctata</name>
    <dbReference type="NCBI Taxonomy" id="420089"/>
    <lineage>
        <taxon>Eukaryota</taxon>
        <taxon>Metazoa</taxon>
        <taxon>Ecdysozoa</taxon>
        <taxon>Arthropoda</taxon>
        <taxon>Hexapoda</taxon>
        <taxon>Insecta</taxon>
        <taxon>Pterygota</taxon>
        <taxon>Neoptera</taxon>
        <taxon>Endopterygota</taxon>
        <taxon>Coleoptera</taxon>
        <taxon>Polyphaga</taxon>
        <taxon>Cucujiformia</taxon>
        <taxon>Coccinelloidea</taxon>
        <taxon>Coccinellidae</taxon>
        <taxon>Epilachninae</taxon>
        <taxon>Epilachnini</taxon>
        <taxon>Henosepilachna</taxon>
    </lineage>
</organism>
<name>A0AAW1V709_9CUCU</name>
<dbReference type="Pfam" id="PF22916">
    <property type="entry name" value="UTP25_NTPase-like"/>
    <property type="match status" value="1"/>
</dbReference>
<dbReference type="InterPro" id="IPR053939">
    <property type="entry name" value="UTP25_C"/>
</dbReference>
<dbReference type="InterPro" id="IPR053940">
    <property type="entry name" value="UTP25_NTPase-like"/>
</dbReference>
<dbReference type="Gene3D" id="3.40.50.300">
    <property type="entry name" value="P-loop containing nucleotide triphosphate hydrolases"/>
    <property type="match status" value="1"/>
</dbReference>
<feature type="domain" description="UTP25 NTP hydrolase-like" evidence="8">
    <location>
        <begin position="297"/>
        <end position="558"/>
    </location>
</feature>
<evidence type="ECO:0000259" key="8">
    <source>
        <dbReference type="Pfam" id="PF22916"/>
    </source>
</evidence>
<sequence length="759" mass="88238">MVRKSRPTAPRSKKKNTRCRRTNTHARKRKADIIEHRTSKKVKQTEDKTVNLEKSENKMHLGYYDQEEDNEEVSYMTLLRENLKVEIERGFNELTNNVDKASGSSELDLYSHTNVSSAEQYSLGSENCMDGDDYEDFSEEADLENQNSSSITHDGVDSNHTVEENNREDSSDPFMKHLLGEIPSGLLSSLNSNPKIENTFTENWPILGELTIKIPVNSPNEKSATPLENDVIYTQAGSIPKIYDLKHITPNGMHIKSQILTNLNYLKTKLSLKDVKSAEGAFMTPFQNELFSIINNYQDFYYPRRSLKNGEELRFVYCLHIINHILKTRTEILYHNAKIESGDTSTEYRDQGWVRPKILVLVPFMDSAYKIISLFEQILLPRNKGNVINKKKFLKEYTGDNLIMPIKNKKPEDYEQTFTGNVSDDFKIGISITKKSLKLYTGFYDSDIIISSPLGLRKIIGATGEENRDYDFLASIEVLVLDQADIFLMQNWDHLTHILEHLHLQPKESHGADFSRIRTWSLDGTAKFYRQTLIFSSLNSPELCAIFNRGCLNYAGKIKNEFTVKDGSILSVFVEVSHKFYRFSADNPVDCIGKRFDFFIKNVLPSFKDELFKQVMIFIPHYFDFVKLRNYFLREGISFVQICEYTKTSKVARARDIFYHGDAKFLLYTERFHFYNRIKLKGIKHLVFFQPPYYSHFYSEMCNLMQESFMKRKTCDIDFTVSVLYSKYDIYRMGAICGTDRAHQMIWSDQHSHVFVTER</sequence>
<evidence type="ECO:0000256" key="4">
    <source>
        <dbReference type="ARBA" id="ARBA00024421"/>
    </source>
</evidence>
<dbReference type="InterPro" id="IPR027417">
    <property type="entry name" value="P-loop_NTPase"/>
</dbReference>
<keyword evidence="10" id="KW-1185">Reference proteome</keyword>
<feature type="compositionally biased region" description="Basic and acidic residues" evidence="6">
    <location>
        <begin position="154"/>
        <end position="173"/>
    </location>
</feature>
<evidence type="ECO:0000256" key="5">
    <source>
        <dbReference type="ARBA" id="ARBA00032325"/>
    </source>
</evidence>
<evidence type="ECO:0000256" key="3">
    <source>
        <dbReference type="ARBA" id="ARBA00023242"/>
    </source>
</evidence>
<dbReference type="EMBL" id="JARQZJ010000122">
    <property type="protein sequence ID" value="KAK9889198.1"/>
    <property type="molecule type" value="Genomic_DNA"/>
</dbReference>
<dbReference type="PANTHER" id="PTHR12933">
    <property type="entry name" value="ORF PROTEIN-RELATED"/>
    <property type="match status" value="1"/>
</dbReference>
<evidence type="ECO:0000256" key="2">
    <source>
        <dbReference type="ARBA" id="ARBA00009223"/>
    </source>
</evidence>
<feature type="region of interest" description="Disordered" evidence="6">
    <location>
        <begin position="1"/>
        <end position="29"/>
    </location>
</feature>
<gene>
    <name evidence="9" type="ORF">WA026_004477</name>
</gene>
<protein>
    <recommendedName>
        <fullName evidence="4">U3 small nucleolar RNA-associated protein 25 homolog</fullName>
    </recommendedName>
    <alternativeName>
        <fullName evidence="5">UTP25 small subunit processor component</fullName>
    </alternativeName>
</protein>